<gene>
    <name evidence="4" type="ORF">SAMN06295970_1183</name>
</gene>
<dbReference type="InterPro" id="IPR011992">
    <property type="entry name" value="EF-hand-dom_pair"/>
</dbReference>
<protein>
    <submittedName>
        <fullName evidence="4">EF hand</fullName>
    </submittedName>
</protein>
<dbReference type="SUPFAM" id="SSF47473">
    <property type="entry name" value="EF-hand"/>
    <property type="match status" value="1"/>
</dbReference>
<feature type="chain" id="PRO_5045935122" evidence="2">
    <location>
        <begin position="22"/>
        <end position="118"/>
    </location>
</feature>
<dbReference type="PROSITE" id="PS51257">
    <property type="entry name" value="PROKAR_LIPOPROTEIN"/>
    <property type="match status" value="1"/>
</dbReference>
<dbReference type="InterPro" id="IPR018247">
    <property type="entry name" value="EF_Hand_1_Ca_BS"/>
</dbReference>
<feature type="domain" description="EF-hand" evidence="3">
    <location>
        <begin position="48"/>
        <end position="74"/>
    </location>
</feature>
<name>A0ABY1QJ64_9BURK</name>
<evidence type="ECO:0000256" key="2">
    <source>
        <dbReference type="SAM" id="SignalP"/>
    </source>
</evidence>
<organism evidence="4 5">
    <name type="scientific">Noviherbaspirillum suwonense</name>
    <dbReference type="NCBI Taxonomy" id="1224511"/>
    <lineage>
        <taxon>Bacteria</taxon>
        <taxon>Pseudomonadati</taxon>
        <taxon>Pseudomonadota</taxon>
        <taxon>Betaproteobacteria</taxon>
        <taxon>Burkholderiales</taxon>
        <taxon>Oxalobacteraceae</taxon>
        <taxon>Noviherbaspirillum</taxon>
    </lineage>
</organism>
<sequence length="118" mass="12921">MKQIRILILGSTIILAGCVSAGAQQPQAGSEVKMGGMMRGSGKMMMDMMKMDSNNDGKITKDEFMKSHEAMFDMMKGKDGVIDATSMAKHCDMMHGMMTGSMGKHDNMPQHEMGKPNR</sequence>
<dbReference type="Gene3D" id="1.10.238.10">
    <property type="entry name" value="EF-hand"/>
    <property type="match status" value="1"/>
</dbReference>
<keyword evidence="5" id="KW-1185">Reference proteome</keyword>
<accession>A0ABY1QJ64</accession>
<feature type="signal peptide" evidence="2">
    <location>
        <begin position="1"/>
        <end position="21"/>
    </location>
</feature>
<dbReference type="EMBL" id="FXUL01000018">
    <property type="protein sequence ID" value="SMP72344.1"/>
    <property type="molecule type" value="Genomic_DNA"/>
</dbReference>
<reference evidence="4 5" key="1">
    <citation type="submission" date="2017-05" db="EMBL/GenBank/DDBJ databases">
        <authorList>
            <person name="Varghese N."/>
            <person name="Submissions S."/>
        </authorList>
    </citation>
    <scope>NUCLEOTIDE SEQUENCE [LARGE SCALE GENOMIC DNA]</scope>
    <source>
        <strain evidence="4 5">DSM 26001</strain>
    </source>
</reference>
<evidence type="ECO:0000313" key="5">
    <source>
        <dbReference type="Proteomes" id="UP001158049"/>
    </source>
</evidence>
<dbReference type="InterPro" id="IPR002048">
    <property type="entry name" value="EF_hand_dom"/>
</dbReference>
<dbReference type="PROSITE" id="PS50222">
    <property type="entry name" value="EF_HAND_2"/>
    <property type="match status" value="1"/>
</dbReference>
<evidence type="ECO:0000259" key="3">
    <source>
        <dbReference type="PROSITE" id="PS50222"/>
    </source>
</evidence>
<comment type="caution">
    <text evidence="4">The sequence shown here is derived from an EMBL/GenBank/DDBJ whole genome shotgun (WGS) entry which is preliminary data.</text>
</comment>
<dbReference type="PROSITE" id="PS00018">
    <property type="entry name" value="EF_HAND_1"/>
    <property type="match status" value="1"/>
</dbReference>
<feature type="region of interest" description="Disordered" evidence="1">
    <location>
        <begin position="98"/>
        <end position="118"/>
    </location>
</feature>
<feature type="compositionally biased region" description="Basic and acidic residues" evidence="1">
    <location>
        <begin position="103"/>
        <end position="118"/>
    </location>
</feature>
<dbReference type="RefSeq" id="WP_283444055.1">
    <property type="nucleotide sequence ID" value="NZ_FXUL01000018.1"/>
</dbReference>
<evidence type="ECO:0000313" key="4">
    <source>
        <dbReference type="EMBL" id="SMP72344.1"/>
    </source>
</evidence>
<dbReference type="Proteomes" id="UP001158049">
    <property type="component" value="Unassembled WGS sequence"/>
</dbReference>
<keyword evidence="2" id="KW-0732">Signal</keyword>
<evidence type="ECO:0000256" key="1">
    <source>
        <dbReference type="SAM" id="MobiDB-lite"/>
    </source>
</evidence>
<proteinExistence type="predicted"/>